<evidence type="ECO:0000313" key="9">
    <source>
        <dbReference type="EMBL" id="OWU75090.1"/>
    </source>
</evidence>
<accession>A0A225NU43</accession>
<dbReference type="PANTHER" id="PTHR22726">
    <property type="entry name" value="METALLOENDOPEPTIDASE OMA1"/>
    <property type="match status" value="1"/>
</dbReference>
<keyword evidence="3" id="KW-0479">Metal-binding</keyword>
<feature type="region of interest" description="Disordered" evidence="7">
    <location>
        <begin position="429"/>
        <end position="459"/>
    </location>
</feature>
<evidence type="ECO:0000256" key="2">
    <source>
        <dbReference type="ARBA" id="ARBA00022670"/>
    </source>
</evidence>
<keyword evidence="5" id="KW-0862">Zinc</keyword>
<evidence type="ECO:0000256" key="7">
    <source>
        <dbReference type="SAM" id="MobiDB-lite"/>
    </source>
</evidence>
<dbReference type="Proteomes" id="UP000215377">
    <property type="component" value="Unassembled WGS sequence"/>
</dbReference>
<dbReference type="GO" id="GO:0004222">
    <property type="term" value="F:metalloendopeptidase activity"/>
    <property type="evidence" value="ECO:0007669"/>
    <property type="project" value="InterPro"/>
</dbReference>
<reference evidence="9 10" key="1">
    <citation type="submission" date="2013-04" db="EMBL/GenBank/DDBJ databases">
        <title>Oceanicola sp. 22II1-22F33 Genome Sequencing.</title>
        <authorList>
            <person name="Lai Q."/>
            <person name="Li G."/>
            <person name="Shao Z."/>
        </authorList>
    </citation>
    <scope>NUCLEOTIDE SEQUENCE [LARGE SCALE GENOMIC DNA]</scope>
    <source>
        <strain evidence="9 10">22II1-22F33</strain>
    </source>
</reference>
<dbReference type="Gene3D" id="1.25.40.10">
    <property type="entry name" value="Tetratricopeptide repeat domain"/>
    <property type="match status" value="1"/>
</dbReference>
<evidence type="ECO:0000256" key="6">
    <source>
        <dbReference type="ARBA" id="ARBA00023049"/>
    </source>
</evidence>
<comment type="cofactor">
    <cofactor evidence="1">
        <name>Zn(2+)</name>
        <dbReference type="ChEBI" id="CHEBI:29105"/>
    </cofactor>
</comment>
<sequence length="459" mass="49073">MRLSHGAAMGFHRVVRAASIPAACLLWVMTACLATPAAAIGLLRDPDIEMSLTRLSAPILQAAGLNPKRVRVLIVDDGSLNAFVIDNQTIFVHYGLINRADTPEQLQAVIAHEAAHISNGHIARRMSNLKSARTVSGLGLALAVAAAAAGAGGDAAAGLAFGTSSSALRSFLAHTRAEEASADQSAARYLRSAGVNPQGLVDLHEIFRGQEVLSQGRQDPYMRSHPLTTDRIRAAKAYVAANGNNAQTSAEDAYFYARMRGKLTAFTRSPSWTLRRAGSEPYPDVRLMREAVAHHRNSNLRAALKAIDGALAIRPGDPYYLDLKGQILLESRQTSAAVAAYAQAAKGAPSEPLILGAYGRALLADGQPRAALTQLEAARTRDFRDARVLRDLGQAYAETGQNGMASLAVAERYALQGRMKDAGYHAERASGLLPRGSPPWQRAQDVAVAAEQYEKRSNR</sequence>
<keyword evidence="6" id="KW-0482">Metalloprotease</keyword>
<dbReference type="PROSITE" id="PS51257">
    <property type="entry name" value="PROKAR_LIPOPROTEIN"/>
    <property type="match status" value="1"/>
</dbReference>
<dbReference type="EMBL" id="AQQR01000003">
    <property type="protein sequence ID" value="OWU75090.1"/>
    <property type="molecule type" value="Genomic_DNA"/>
</dbReference>
<dbReference type="InterPro" id="IPR011990">
    <property type="entry name" value="TPR-like_helical_dom_sf"/>
</dbReference>
<dbReference type="GO" id="GO:0046872">
    <property type="term" value="F:metal ion binding"/>
    <property type="evidence" value="ECO:0007669"/>
    <property type="project" value="UniProtKB-KW"/>
</dbReference>
<dbReference type="OrthoDB" id="9814887at2"/>
<keyword evidence="4" id="KW-0378">Hydrolase</keyword>
<keyword evidence="10" id="KW-1185">Reference proteome</keyword>
<protein>
    <submittedName>
        <fullName evidence="9">Peptidase M48</fullName>
    </submittedName>
</protein>
<name>A0A225NU43_9RHOB</name>
<dbReference type="InterPro" id="IPR051156">
    <property type="entry name" value="Mito/Outer_Membr_Metalloprot"/>
</dbReference>
<dbReference type="GO" id="GO:0016020">
    <property type="term" value="C:membrane"/>
    <property type="evidence" value="ECO:0007669"/>
    <property type="project" value="TreeGrafter"/>
</dbReference>
<evidence type="ECO:0000313" key="10">
    <source>
        <dbReference type="Proteomes" id="UP000215377"/>
    </source>
</evidence>
<dbReference type="PANTHER" id="PTHR22726:SF1">
    <property type="entry name" value="METALLOENDOPEPTIDASE OMA1, MITOCHONDRIAL"/>
    <property type="match status" value="1"/>
</dbReference>
<evidence type="ECO:0000256" key="5">
    <source>
        <dbReference type="ARBA" id="ARBA00022833"/>
    </source>
</evidence>
<dbReference type="CDD" id="cd07324">
    <property type="entry name" value="M48C_Oma1-like"/>
    <property type="match status" value="1"/>
</dbReference>
<proteinExistence type="predicted"/>
<feature type="domain" description="Peptidase M48" evidence="8">
    <location>
        <begin position="51"/>
        <end position="237"/>
    </location>
</feature>
<dbReference type="InterPro" id="IPR001915">
    <property type="entry name" value="Peptidase_M48"/>
</dbReference>
<dbReference type="Gene3D" id="3.30.2010.10">
    <property type="entry name" value="Metalloproteases ('zincins'), catalytic domain"/>
    <property type="match status" value="1"/>
</dbReference>
<gene>
    <name evidence="9" type="ORF">ATO3_09940</name>
</gene>
<organism evidence="9 10">
    <name type="scientific">Marinibacterium profundimaris</name>
    <dbReference type="NCBI Taxonomy" id="1679460"/>
    <lineage>
        <taxon>Bacteria</taxon>
        <taxon>Pseudomonadati</taxon>
        <taxon>Pseudomonadota</taxon>
        <taxon>Alphaproteobacteria</taxon>
        <taxon>Rhodobacterales</taxon>
        <taxon>Paracoccaceae</taxon>
        <taxon>Marinibacterium</taxon>
    </lineage>
</organism>
<evidence type="ECO:0000256" key="3">
    <source>
        <dbReference type="ARBA" id="ARBA00022723"/>
    </source>
</evidence>
<dbReference type="AlphaFoldDB" id="A0A225NU43"/>
<dbReference type="GO" id="GO:0051603">
    <property type="term" value="P:proteolysis involved in protein catabolic process"/>
    <property type="evidence" value="ECO:0007669"/>
    <property type="project" value="TreeGrafter"/>
</dbReference>
<evidence type="ECO:0000256" key="4">
    <source>
        <dbReference type="ARBA" id="ARBA00022801"/>
    </source>
</evidence>
<keyword evidence="2" id="KW-0645">Protease</keyword>
<evidence type="ECO:0000256" key="1">
    <source>
        <dbReference type="ARBA" id="ARBA00001947"/>
    </source>
</evidence>
<evidence type="ECO:0000259" key="8">
    <source>
        <dbReference type="Pfam" id="PF01435"/>
    </source>
</evidence>
<dbReference type="Pfam" id="PF01435">
    <property type="entry name" value="Peptidase_M48"/>
    <property type="match status" value="1"/>
</dbReference>
<comment type="caution">
    <text evidence="9">The sequence shown here is derived from an EMBL/GenBank/DDBJ whole genome shotgun (WGS) entry which is preliminary data.</text>
</comment>
<dbReference type="SUPFAM" id="SSF48452">
    <property type="entry name" value="TPR-like"/>
    <property type="match status" value="1"/>
</dbReference>